<dbReference type="Gene3D" id="3.30.710.10">
    <property type="entry name" value="Potassium Channel Kv1.1, Chain A"/>
    <property type="match status" value="1"/>
</dbReference>
<gene>
    <name evidence="3" type="ORF">DFP72DRAFT_929615</name>
</gene>
<evidence type="ECO:0000313" key="3">
    <source>
        <dbReference type="EMBL" id="KAF6744278.1"/>
    </source>
</evidence>
<accession>A0A8H6HEA7</accession>
<sequence>MNCENPSTSKMSKKRRRHNSQLAKEQNTEALAISRSEDFWFEDGNLVLQAEDVQFKVHKGVLSRYSPVFATILSMPHTDDEPAVEGCPVLHVYDDCTDIRNLLLLLYDKCYDSCAPLPFGVVVSMVRIGKKYEIPHLVRCGLKHMKKEFPVTLKDWDIREKAGGHARIDGIKTPAGLFAMIKLALECGIETVLPSAYYQCCLDMDATLFGHQGANLLFTPASQGIPKICFTAHKRLVENQNNSLNELSKELLEHRTCRPMLRKGRSPDYKYERCISELWPKHNTELKLLERCDPSSLEGKNLCQPCIKRILYTLEQGREAVWDHLPSFFGLPDWNDLKNCG</sequence>
<dbReference type="SMART" id="SM00225">
    <property type="entry name" value="BTB"/>
    <property type="match status" value="1"/>
</dbReference>
<dbReference type="OrthoDB" id="3217871at2759"/>
<proteinExistence type="predicted"/>
<dbReference type="InterPro" id="IPR011333">
    <property type="entry name" value="SKP1/BTB/POZ_sf"/>
</dbReference>
<feature type="region of interest" description="Disordered" evidence="1">
    <location>
        <begin position="1"/>
        <end position="26"/>
    </location>
</feature>
<evidence type="ECO:0000256" key="1">
    <source>
        <dbReference type="SAM" id="MobiDB-lite"/>
    </source>
</evidence>
<dbReference type="Pfam" id="PF00651">
    <property type="entry name" value="BTB"/>
    <property type="match status" value="1"/>
</dbReference>
<dbReference type="EMBL" id="JACGCI010000124">
    <property type="protein sequence ID" value="KAF6744278.1"/>
    <property type="molecule type" value="Genomic_DNA"/>
</dbReference>
<dbReference type="Proteomes" id="UP000521943">
    <property type="component" value="Unassembled WGS sequence"/>
</dbReference>
<dbReference type="SUPFAM" id="SSF54695">
    <property type="entry name" value="POZ domain"/>
    <property type="match status" value="1"/>
</dbReference>
<keyword evidence="4" id="KW-1185">Reference proteome</keyword>
<reference evidence="3 4" key="1">
    <citation type="submission" date="2020-07" db="EMBL/GenBank/DDBJ databases">
        <title>Comparative genomics of pyrophilous fungi reveals a link between fire events and developmental genes.</title>
        <authorList>
            <consortium name="DOE Joint Genome Institute"/>
            <person name="Steindorff A.S."/>
            <person name="Carver A."/>
            <person name="Calhoun S."/>
            <person name="Stillman K."/>
            <person name="Liu H."/>
            <person name="Lipzen A."/>
            <person name="Pangilinan J."/>
            <person name="Labutti K."/>
            <person name="Bruns T.D."/>
            <person name="Grigoriev I.V."/>
        </authorList>
    </citation>
    <scope>NUCLEOTIDE SEQUENCE [LARGE SCALE GENOMIC DNA]</scope>
    <source>
        <strain evidence="3 4">CBS 144469</strain>
    </source>
</reference>
<organism evidence="3 4">
    <name type="scientific">Ephemerocybe angulata</name>
    <dbReference type="NCBI Taxonomy" id="980116"/>
    <lineage>
        <taxon>Eukaryota</taxon>
        <taxon>Fungi</taxon>
        <taxon>Dikarya</taxon>
        <taxon>Basidiomycota</taxon>
        <taxon>Agaricomycotina</taxon>
        <taxon>Agaricomycetes</taxon>
        <taxon>Agaricomycetidae</taxon>
        <taxon>Agaricales</taxon>
        <taxon>Agaricineae</taxon>
        <taxon>Psathyrellaceae</taxon>
        <taxon>Ephemerocybe</taxon>
    </lineage>
</organism>
<evidence type="ECO:0000313" key="4">
    <source>
        <dbReference type="Proteomes" id="UP000521943"/>
    </source>
</evidence>
<dbReference type="AlphaFoldDB" id="A0A8H6HEA7"/>
<dbReference type="InterPro" id="IPR000210">
    <property type="entry name" value="BTB/POZ_dom"/>
</dbReference>
<feature type="compositionally biased region" description="Polar residues" evidence="1">
    <location>
        <begin position="1"/>
        <end position="10"/>
    </location>
</feature>
<name>A0A8H6HEA7_9AGAR</name>
<evidence type="ECO:0000259" key="2">
    <source>
        <dbReference type="PROSITE" id="PS50097"/>
    </source>
</evidence>
<feature type="domain" description="BTB" evidence="2">
    <location>
        <begin position="44"/>
        <end position="108"/>
    </location>
</feature>
<comment type="caution">
    <text evidence="3">The sequence shown here is derived from an EMBL/GenBank/DDBJ whole genome shotgun (WGS) entry which is preliminary data.</text>
</comment>
<protein>
    <recommendedName>
        <fullName evidence="2">BTB domain-containing protein</fullName>
    </recommendedName>
</protein>
<dbReference type="PROSITE" id="PS50097">
    <property type="entry name" value="BTB"/>
    <property type="match status" value="1"/>
</dbReference>